<evidence type="ECO:0000313" key="4">
    <source>
        <dbReference type="Proteomes" id="UP000004217"/>
    </source>
</evidence>
<feature type="transmembrane region" description="Helical" evidence="2">
    <location>
        <begin position="130"/>
        <end position="151"/>
    </location>
</feature>
<feature type="coiled-coil region" evidence="1">
    <location>
        <begin position="411"/>
        <end position="438"/>
    </location>
</feature>
<feature type="transmembrane region" description="Helical" evidence="2">
    <location>
        <begin position="204"/>
        <end position="224"/>
    </location>
</feature>
<proteinExistence type="predicted"/>
<feature type="transmembrane region" description="Helical" evidence="2">
    <location>
        <begin position="58"/>
        <end position="75"/>
    </location>
</feature>
<evidence type="ECO:0000256" key="2">
    <source>
        <dbReference type="SAM" id="Phobius"/>
    </source>
</evidence>
<sequence>MRLRTRLLSSSALWTAPLWLGIVLFYYAWALHSVTGTFSRPRAELHWAASVVLDATEHFYAFAYALAAALGAWEAGRIRKDGVWDLAPARSRYRIAAGVLAPTVAAASLMLVVPTAMALVEFRPALDPRALLPVAVGIALVCSFTVAGFAIGLRVPRAIAAPLLAAGGWYLVAFTVTYAEPAWPGNVLTQRWYLDFGAYLKGEALLMPVLFCGGIAAAIAVWWIRGPAPFVRYALRTVAAALAVLLATVSAGAANAWSIDPPATAGHAPETCTGRLPTVCMASYAGAADRLPQVRSSLVATLTGLREAGVEVAMPRSVRDTEGRPGGRSSDREWWLPLTRQVDRNDGRTVYVRYSAAMMAVRFPCRLPDSFGAAKEPAYIVNADAAKLWVARRAGVQEPFLKWRESQYQELENGDEVLAKVKERAESAERLRRDEQKEWYGRELAKACRLATGRPAP</sequence>
<evidence type="ECO:0000256" key="1">
    <source>
        <dbReference type="SAM" id="Coils"/>
    </source>
</evidence>
<comment type="caution">
    <text evidence="3">The sequence shown here is derived from an EMBL/GenBank/DDBJ whole genome shotgun (WGS) entry which is preliminary data.</text>
</comment>
<keyword evidence="1" id="KW-0175">Coiled coil</keyword>
<dbReference type="RefSeq" id="WP_007493458.1">
    <property type="nucleotide sequence ID" value="NZ_AGBF01000018.1"/>
</dbReference>
<accession>G2G8G3</accession>
<feature type="transmembrane region" description="Helical" evidence="2">
    <location>
        <begin position="233"/>
        <end position="257"/>
    </location>
</feature>
<evidence type="ECO:0000313" key="3">
    <source>
        <dbReference type="EMBL" id="EGX60184.1"/>
    </source>
</evidence>
<feature type="transmembrane region" description="Helical" evidence="2">
    <location>
        <begin position="12"/>
        <end position="29"/>
    </location>
</feature>
<protein>
    <submittedName>
        <fullName evidence="3">Uncharacterized protein</fullName>
    </submittedName>
</protein>
<feature type="transmembrane region" description="Helical" evidence="2">
    <location>
        <begin position="95"/>
        <end position="118"/>
    </location>
</feature>
<name>G2G8G3_9ACTN</name>
<feature type="transmembrane region" description="Helical" evidence="2">
    <location>
        <begin position="158"/>
        <end position="179"/>
    </location>
</feature>
<organism evidence="3 4">
    <name type="scientific">Streptomyces zinciresistens K42</name>
    <dbReference type="NCBI Taxonomy" id="700597"/>
    <lineage>
        <taxon>Bacteria</taxon>
        <taxon>Bacillati</taxon>
        <taxon>Actinomycetota</taxon>
        <taxon>Actinomycetes</taxon>
        <taxon>Kitasatosporales</taxon>
        <taxon>Streptomycetaceae</taxon>
        <taxon>Streptomyces</taxon>
    </lineage>
</organism>
<dbReference type="PATRIC" id="fig|700597.3.peg.1739"/>
<dbReference type="Proteomes" id="UP000004217">
    <property type="component" value="Unassembled WGS sequence"/>
</dbReference>
<keyword evidence="2" id="KW-0472">Membrane</keyword>
<keyword evidence="4" id="KW-1185">Reference proteome</keyword>
<reference evidence="3 4" key="1">
    <citation type="submission" date="2011-08" db="EMBL/GenBank/DDBJ databases">
        <authorList>
            <person name="Lin Y."/>
            <person name="Hao X."/>
            <person name="Johnstone L."/>
            <person name="Miller S.J."/>
            <person name="Wei G."/>
            <person name="Rensing C."/>
        </authorList>
    </citation>
    <scope>NUCLEOTIDE SEQUENCE [LARGE SCALE GENOMIC DNA]</scope>
    <source>
        <strain evidence="3 4">K42</strain>
    </source>
</reference>
<gene>
    <name evidence="3" type="ORF">SZN_08886</name>
</gene>
<dbReference type="EMBL" id="AGBF01000018">
    <property type="protein sequence ID" value="EGX60184.1"/>
    <property type="molecule type" value="Genomic_DNA"/>
</dbReference>
<dbReference type="AlphaFoldDB" id="G2G8G3"/>
<keyword evidence="2" id="KW-0812">Transmembrane</keyword>
<dbReference type="OrthoDB" id="4280966at2"/>
<keyword evidence="2" id="KW-1133">Transmembrane helix</keyword>